<protein>
    <submittedName>
        <fullName evidence="2">Methyltransferase</fullName>
    </submittedName>
</protein>
<keyword evidence="2" id="KW-0808">Transferase</keyword>
<dbReference type="InterPro" id="IPR013217">
    <property type="entry name" value="Methyltransf_12"/>
</dbReference>
<gene>
    <name evidence="2" type="ORF">MiSe_24570</name>
</gene>
<dbReference type="EMBL" id="BLAY01000032">
    <property type="protein sequence ID" value="GET37703.1"/>
    <property type="molecule type" value="Genomic_DNA"/>
</dbReference>
<dbReference type="Proteomes" id="UP001050975">
    <property type="component" value="Unassembled WGS sequence"/>
</dbReference>
<keyword evidence="3" id="KW-1185">Reference proteome</keyword>
<dbReference type="GO" id="GO:0008168">
    <property type="term" value="F:methyltransferase activity"/>
    <property type="evidence" value="ECO:0007669"/>
    <property type="project" value="UniProtKB-KW"/>
</dbReference>
<dbReference type="CDD" id="cd02440">
    <property type="entry name" value="AdoMet_MTases"/>
    <property type="match status" value="1"/>
</dbReference>
<dbReference type="SUPFAM" id="SSF53335">
    <property type="entry name" value="S-adenosyl-L-methionine-dependent methyltransferases"/>
    <property type="match status" value="1"/>
</dbReference>
<evidence type="ECO:0000313" key="3">
    <source>
        <dbReference type="Proteomes" id="UP001050975"/>
    </source>
</evidence>
<comment type="caution">
    <text evidence="2">The sequence shown here is derived from an EMBL/GenBank/DDBJ whole genome shotgun (WGS) entry which is preliminary data.</text>
</comment>
<keyword evidence="2" id="KW-0489">Methyltransferase</keyword>
<name>A0AAV3X5Z3_9CYAN</name>
<dbReference type="Gene3D" id="3.40.50.150">
    <property type="entry name" value="Vaccinia Virus protein VP39"/>
    <property type="match status" value="1"/>
</dbReference>
<dbReference type="Pfam" id="PF08242">
    <property type="entry name" value="Methyltransf_12"/>
    <property type="match status" value="1"/>
</dbReference>
<accession>A0AAV3X5Z3</accession>
<dbReference type="AlphaFoldDB" id="A0AAV3X5Z3"/>
<dbReference type="InterPro" id="IPR029063">
    <property type="entry name" value="SAM-dependent_MTases_sf"/>
</dbReference>
<organism evidence="2 3">
    <name type="scientific">Microseira wollei NIES-4236</name>
    <dbReference type="NCBI Taxonomy" id="2530354"/>
    <lineage>
        <taxon>Bacteria</taxon>
        <taxon>Bacillati</taxon>
        <taxon>Cyanobacteriota</taxon>
        <taxon>Cyanophyceae</taxon>
        <taxon>Oscillatoriophycideae</taxon>
        <taxon>Aerosakkonematales</taxon>
        <taxon>Aerosakkonemataceae</taxon>
        <taxon>Microseira</taxon>
    </lineage>
</organism>
<evidence type="ECO:0000259" key="1">
    <source>
        <dbReference type="Pfam" id="PF08242"/>
    </source>
</evidence>
<feature type="domain" description="Methyltransferase type 12" evidence="1">
    <location>
        <begin position="88"/>
        <end position="181"/>
    </location>
</feature>
<evidence type="ECO:0000313" key="2">
    <source>
        <dbReference type="EMBL" id="GET37703.1"/>
    </source>
</evidence>
<proteinExistence type="predicted"/>
<dbReference type="GO" id="GO:0032259">
    <property type="term" value="P:methylation"/>
    <property type="evidence" value="ECO:0007669"/>
    <property type="project" value="UniProtKB-KW"/>
</dbReference>
<reference evidence="2" key="1">
    <citation type="submission" date="2019-10" db="EMBL/GenBank/DDBJ databases">
        <title>Draft genome sequece of Microseira wollei NIES-4236.</title>
        <authorList>
            <person name="Yamaguchi H."/>
            <person name="Suzuki S."/>
            <person name="Kawachi M."/>
        </authorList>
    </citation>
    <scope>NUCLEOTIDE SEQUENCE</scope>
    <source>
        <strain evidence="2">NIES-4236</strain>
    </source>
</reference>
<sequence length="382" mass="43466">MNVETTLANAQNNPVVKTFLQAQIKYPQKFTTLIHEDDEMYLYSLQNLNGDKQEACLRYYSLGKRIFDAVKQIVEWHFHQFDNLSSFLDFASGYGRFTRFLLQELPPNKIWVSDIYQAGVKFQIEQFGVNGIVSVEAPQDYATPQQFDCILASSFFSHTPKTTFAPWLEKLYSLLNPNGILIFSVHDISLIPPDVALNAGGIYFTPESESRTLDKQLYGTAYVSEEFVSQIIKQIIGNSAAFTRIPKGLCHYQDIYAIVKNPNIKFSALNFHHHPDGWVDNCNFAPTGELQFHGWALDFNQNGGIEDIQILVNGKILQRCLPDRERPDVAAYFQNNQALHCGWFCFLAKDVVEPDDVILVKVINQHKLERVIASGTLQSLVK</sequence>